<evidence type="ECO:0000313" key="2">
    <source>
        <dbReference type="EMBL" id="QDU06267.1"/>
    </source>
</evidence>
<feature type="region of interest" description="Disordered" evidence="1">
    <location>
        <begin position="157"/>
        <end position="177"/>
    </location>
</feature>
<reference evidence="2 3" key="1">
    <citation type="submission" date="2019-02" db="EMBL/GenBank/DDBJ databases">
        <title>Deep-cultivation of Planctomycetes and their phenomic and genomic characterization uncovers novel biology.</title>
        <authorList>
            <person name="Wiegand S."/>
            <person name="Jogler M."/>
            <person name="Boedeker C."/>
            <person name="Pinto D."/>
            <person name="Vollmers J."/>
            <person name="Rivas-Marin E."/>
            <person name="Kohn T."/>
            <person name="Peeters S.H."/>
            <person name="Heuer A."/>
            <person name="Rast P."/>
            <person name="Oberbeckmann S."/>
            <person name="Bunk B."/>
            <person name="Jeske O."/>
            <person name="Meyerdierks A."/>
            <person name="Storesund J.E."/>
            <person name="Kallscheuer N."/>
            <person name="Luecker S."/>
            <person name="Lage O.M."/>
            <person name="Pohl T."/>
            <person name="Merkel B.J."/>
            <person name="Hornburger P."/>
            <person name="Mueller R.-W."/>
            <person name="Bruemmer F."/>
            <person name="Labrenz M."/>
            <person name="Spormann A.M."/>
            <person name="Op den Camp H."/>
            <person name="Overmann J."/>
            <person name="Amann R."/>
            <person name="Jetten M.S.M."/>
            <person name="Mascher T."/>
            <person name="Medema M.H."/>
            <person name="Devos D.P."/>
            <person name="Kaster A.-K."/>
            <person name="Ovreas L."/>
            <person name="Rohde M."/>
            <person name="Galperin M.Y."/>
            <person name="Jogler C."/>
        </authorList>
    </citation>
    <scope>NUCLEOTIDE SEQUENCE [LARGE SCALE GENOMIC DNA]</scope>
    <source>
        <strain evidence="2 3">V6</strain>
    </source>
</reference>
<gene>
    <name evidence="2" type="ORF">V6x_60190</name>
</gene>
<dbReference type="Proteomes" id="UP000320722">
    <property type="component" value="Chromosome"/>
</dbReference>
<name>A0A517WLY2_9PLAN</name>
<accession>A0A517WLY2</accession>
<evidence type="ECO:0000256" key="1">
    <source>
        <dbReference type="SAM" id="MobiDB-lite"/>
    </source>
</evidence>
<organism evidence="2 3">
    <name type="scientific">Gimesia chilikensis</name>
    <dbReference type="NCBI Taxonomy" id="2605989"/>
    <lineage>
        <taxon>Bacteria</taxon>
        <taxon>Pseudomonadati</taxon>
        <taxon>Planctomycetota</taxon>
        <taxon>Planctomycetia</taxon>
        <taxon>Planctomycetales</taxon>
        <taxon>Planctomycetaceae</taxon>
        <taxon>Gimesia</taxon>
    </lineage>
</organism>
<dbReference type="EMBL" id="CP036347">
    <property type="protein sequence ID" value="QDU06267.1"/>
    <property type="molecule type" value="Genomic_DNA"/>
</dbReference>
<evidence type="ECO:0000313" key="3">
    <source>
        <dbReference type="Proteomes" id="UP000320722"/>
    </source>
</evidence>
<sequence>MSWCAQILSQSVPDFVLVWPGFVLVCHAQIAGNIANRFGLFQWSSAEKQVWLADRFSRNLTRFNVLAREPDGNKIRFGERRSRGVRSGGSGGRSVGRFAGVDCCSTRHGIYACFFDGFLQKNEFLPRQHQLCHLLLPAAITDYIRDHPEDVLPVPIAGVHSESESPGGRAHRHRLYR</sequence>
<proteinExistence type="predicted"/>
<protein>
    <submittedName>
        <fullName evidence="2">Uncharacterized protein</fullName>
    </submittedName>
</protein>
<dbReference type="AlphaFoldDB" id="A0A517WLY2"/>